<evidence type="ECO:0000256" key="14">
    <source>
        <dbReference type="ARBA" id="ARBA00058228"/>
    </source>
</evidence>
<dbReference type="Pfam" id="PF00291">
    <property type="entry name" value="PALP"/>
    <property type="match status" value="1"/>
</dbReference>
<evidence type="ECO:0000256" key="5">
    <source>
        <dbReference type="ARBA" id="ARBA00012681"/>
    </source>
</evidence>
<evidence type="ECO:0000256" key="9">
    <source>
        <dbReference type="ARBA" id="ARBA00022946"/>
    </source>
</evidence>
<dbReference type="OrthoDB" id="10259545at2759"/>
<comment type="catalytic activity">
    <reaction evidence="12">
        <text>O-acetyl-L-serine + hydrogen sulfide = L-cysteine + acetate</text>
        <dbReference type="Rhea" id="RHEA:14829"/>
        <dbReference type="ChEBI" id="CHEBI:29919"/>
        <dbReference type="ChEBI" id="CHEBI:30089"/>
        <dbReference type="ChEBI" id="CHEBI:35235"/>
        <dbReference type="ChEBI" id="CHEBI:58340"/>
        <dbReference type="EC" id="2.5.1.47"/>
    </reaction>
</comment>
<comment type="catalytic activity">
    <reaction evidence="13">
        <text>O-succinyl-L-serine + hydrogen sulfide = L-cysteine + succinate</text>
        <dbReference type="Rhea" id="RHEA:53816"/>
        <dbReference type="ChEBI" id="CHEBI:29919"/>
        <dbReference type="ChEBI" id="CHEBI:30031"/>
        <dbReference type="ChEBI" id="CHEBI:35235"/>
        <dbReference type="ChEBI" id="CHEBI:136856"/>
    </reaction>
</comment>
<dbReference type="GO" id="GO:0005739">
    <property type="term" value="C:mitochondrion"/>
    <property type="evidence" value="ECO:0007669"/>
    <property type="project" value="UniProtKB-SubCell"/>
</dbReference>
<evidence type="ECO:0000256" key="2">
    <source>
        <dbReference type="ARBA" id="ARBA00004173"/>
    </source>
</evidence>
<evidence type="ECO:0000256" key="13">
    <source>
        <dbReference type="ARBA" id="ARBA00050981"/>
    </source>
</evidence>
<comment type="function">
    <text evidence="14">Catalyzes the conversion of O-succinyl-L-serine into cysteine, the last step in the cysteine biosynthesis pathway. Can also use O-acetyl-L-serine.</text>
</comment>
<evidence type="ECO:0000313" key="20">
    <source>
        <dbReference type="EMBL" id="KAG1808216.1"/>
    </source>
</evidence>
<feature type="domain" description="Tryptophan synthase beta chain-like PALP" evidence="19">
    <location>
        <begin position="48"/>
        <end position="276"/>
    </location>
</feature>
<evidence type="ECO:0000256" key="7">
    <source>
        <dbReference type="ARBA" id="ARBA00022679"/>
    </source>
</evidence>
<dbReference type="Proteomes" id="UP000807769">
    <property type="component" value="Unassembled WGS sequence"/>
</dbReference>
<keyword evidence="10" id="KW-0496">Mitochondrion</keyword>
<dbReference type="Gene3D" id="3.40.50.1100">
    <property type="match status" value="2"/>
</dbReference>
<dbReference type="FunFam" id="3.40.50.1100:FF:000011">
    <property type="entry name" value="Cysteine synthase (o-acetylserine)"/>
    <property type="match status" value="1"/>
</dbReference>
<keyword evidence="9" id="KW-0809">Transit peptide</keyword>
<proteinExistence type="inferred from homology"/>
<dbReference type="SUPFAM" id="SSF53686">
    <property type="entry name" value="Tryptophan synthase beta subunit-like PLP-dependent enzymes"/>
    <property type="match status" value="1"/>
</dbReference>
<dbReference type="InterPro" id="IPR001926">
    <property type="entry name" value="TrpB-like_PALP"/>
</dbReference>
<evidence type="ECO:0000256" key="17">
    <source>
        <dbReference type="ARBA" id="ARBA00079147"/>
    </source>
</evidence>
<evidence type="ECO:0000256" key="6">
    <source>
        <dbReference type="ARBA" id="ARBA00022605"/>
    </source>
</evidence>
<evidence type="ECO:0000313" key="21">
    <source>
        <dbReference type="Proteomes" id="UP000807769"/>
    </source>
</evidence>
<dbReference type="InterPro" id="IPR050214">
    <property type="entry name" value="Cys_Synth/Cystath_Beta-Synth"/>
</dbReference>
<dbReference type="GeneID" id="64627382"/>
<keyword evidence="7" id="KW-0808">Transferase</keyword>
<evidence type="ECO:0000256" key="12">
    <source>
        <dbReference type="ARBA" id="ARBA00047931"/>
    </source>
</evidence>
<keyword evidence="21" id="KW-1185">Reference proteome</keyword>
<dbReference type="CDD" id="cd01561">
    <property type="entry name" value="CBS_like"/>
    <property type="match status" value="1"/>
</dbReference>
<gene>
    <name evidence="20" type="ORF">BJ212DRAFT_1303097</name>
</gene>
<evidence type="ECO:0000256" key="3">
    <source>
        <dbReference type="ARBA" id="ARBA00004962"/>
    </source>
</evidence>
<name>A0A9P7E1A1_9AGAM</name>
<evidence type="ECO:0000256" key="8">
    <source>
        <dbReference type="ARBA" id="ARBA00022898"/>
    </source>
</evidence>
<sequence>MELGSQRIDVQQTRESVTNNSAVNGFTGTVGNTPLGARYGKAEFQKPGGSGRIKPGGTVVEGAASNTGIGLTHVCRPRGYECVIFMPNIQIDLLRMLGAEVYPVPAVPYENPLNYNHQANYAKKLENVIWTDQFQNTVNAYTHYISTGPEMWEQSMDEIDGFYLKERSNSRTQIWLVDPPGNVLYECVTSGGNIERSRSSVTERISQGRVTSNFGTFVTDLTGALHIPDEKAISMLHQLLDTEDLYIGAPSALNIVATVELAQKLGNGSKVVTILFDGAYRYQSHLFSKK</sequence>
<evidence type="ECO:0000256" key="1">
    <source>
        <dbReference type="ARBA" id="ARBA00001933"/>
    </source>
</evidence>
<evidence type="ECO:0000256" key="10">
    <source>
        <dbReference type="ARBA" id="ARBA00023128"/>
    </source>
</evidence>
<protein>
    <recommendedName>
        <fullName evidence="15">Cysteine synthase 1</fullName>
        <ecNumber evidence="5">2.5.1.47</ecNumber>
    </recommendedName>
    <alternativeName>
        <fullName evidence="16">O-acetylserine (thiol)-lyase 1</fullName>
    </alternativeName>
    <alternativeName>
        <fullName evidence="17">O-acetylserine sulfhydrylase 1</fullName>
    </alternativeName>
    <alternativeName>
        <fullName evidence="18">O-succinylserine sulfhydrylase</fullName>
    </alternativeName>
</protein>
<reference evidence="20" key="1">
    <citation type="journal article" date="2020" name="New Phytol.">
        <title>Comparative genomics reveals dynamic genome evolution in host specialist ectomycorrhizal fungi.</title>
        <authorList>
            <person name="Lofgren L.A."/>
            <person name="Nguyen N.H."/>
            <person name="Vilgalys R."/>
            <person name="Ruytinx J."/>
            <person name="Liao H.L."/>
            <person name="Branco S."/>
            <person name="Kuo A."/>
            <person name="LaButti K."/>
            <person name="Lipzen A."/>
            <person name="Andreopoulos W."/>
            <person name="Pangilinan J."/>
            <person name="Riley R."/>
            <person name="Hundley H."/>
            <person name="Na H."/>
            <person name="Barry K."/>
            <person name="Grigoriev I.V."/>
            <person name="Stajich J.E."/>
            <person name="Kennedy P.G."/>
        </authorList>
    </citation>
    <scope>NUCLEOTIDE SEQUENCE</scope>
    <source>
        <strain evidence="20">MN1</strain>
    </source>
</reference>
<comment type="caution">
    <text evidence="20">The sequence shown here is derived from an EMBL/GenBank/DDBJ whole genome shotgun (WGS) entry which is preliminary data.</text>
</comment>
<evidence type="ECO:0000256" key="15">
    <source>
        <dbReference type="ARBA" id="ARBA00072087"/>
    </source>
</evidence>
<dbReference type="InterPro" id="IPR036052">
    <property type="entry name" value="TrpB-like_PALP_sf"/>
</dbReference>
<comment type="pathway">
    <text evidence="3">Amino-acid biosynthesis; L-cysteine biosynthesis; L-cysteine from L-serine: step 2/2.</text>
</comment>
<keyword evidence="6" id="KW-0028">Amino-acid biosynthesis</keyword>
<keyword evidence="8" id="KW-0663">Pyridoxal phosphate</keyword>
<dbReference type="GO" id="GO:0004124">
    <property type="term" value="F:cysteine synthase activity"/>
    <property type="evidence" value="ECO:0007669"/>
    <property type="project" value="UniProtKB-EC"/>
</dbReference>
<dbReference type="EMBL" id="JABBWG010000039">
    <property type="protein sequence ID" value="KAG1808216.1"/>
    <property type="molecule type" value="Genomic_DNA"/>
</dbReference>
<evidence type="ECO:0000256" key="16">
    <source>
        <dbReference type="ARBA" id="ARBA00078262"/>
    </source>
</evidence>
<evidence type="ECO:0000256" key="11">
    <source>
        <dbReference type="ARBA" id="ARBA00023192"/>
    </source>
</evidence>
<comment type="similarity">
    <text evidence="4">Belongs to the cysteine synthase/cystathionine beta-synthase family.</text>
</comment>
<keyword evidence="11" id="KW-0198">Cysteine biosynthesis</keyword>
<dbReference type="PANTHER" id="PTHR10314">
    <property type="entry name" value="CYSTATHIONINE BETA-SYNTHASE"/>
    <property type="match status" value="1"/>
</dbReference>
<comment type="cofactor">
    <cofactor evidence="1">
        <name>pyridoxal 5'-phosphate</name>
        <dbReference type="ChEBI" id="CHEBI:597326"/>
    </cofactor>
</comment>
<accession>A0A9P7E1A1</accession>
<comment type="subcellular location">
    <subcellularLocation>
        <location evidence="2">Mitochondrion</location>
    </subcellularLocation>
</comment>
<organism evidence="20 21">
    <name type="scientific">Suillus subaureus</name>
    <dbReference type="NCBI Taxonomy" id="48587"/>
    <lineage>
        <taxon>Eukaryota</taxon>
        <taxon>Fungi</taxon>
        <taxon>Dikarya</taxon>
        <taxon>Basidiomycota</taxon>
        <taxon>Agaricomycotina</taxon>
        <taxon>Agaricomycetes</taxon>
        <taxon>Agaricomycetidae</taxon>
        <taxon>Boletales</taxon>
        <taxon>Suillineae</taxon>
        <taxon>Suillaceae</taxon>
        <taxon>Suillus</taxon>
    </lineage>
</organism>
<dbReference type="RefSeq" id="XP_041188500.1">
    <property type="nucleotide sequence ID" value="XM_041333365.1"/>
</dbReference>
<dbReference type="AlphaFoldDB" id="A0A9P7E1A1"/>
<evidence type="ECO:0000259" key="19">
    <source>
        <dbReference type="Pfam" id="PF00291"/>
    </source>
</evidence>
<evidence type="ECO:0000256" key="4">
    <source>
        <dbReference type="ARBA" id="ARBA00007103"/>
    </source>
</evidence>
<evidence type="ECO:0000256" key="18">
    <source>
        <dbReference type="ARBA" id="ARBA00081847"/>
    </source>
</evidence>
<dbReference type="EC" id="2.5.1.47" evidence="5"/>